<organism evidence="13 14">
    <name type="scientific">Plasticicumulans lactativorans</name>
    <dbReference type="NCBI Taxonomy" id="1133106"/>
    <lineage>
        <taxon>Bacteria</taxon>
        <taxon>Pseudomonadati</taxon>
        <taxon>Pseudomonadota</taxon>
        <taxon>Gammaproteobacteria</taxon>
        <taxon>Candidatus Competibacteraceae</taxon>
        <taxon>Plasticicumulans</taxon>
    </lineage>
</organism>
<dbReference type="OrthoDB" id="9809766at2"/>
<dbReference type="Gene3D" id="3.30.565.10">
    <property type="entry name" value="Histidine kinase-like ATPase, C-terminal domain"/>
    <property type="match status" value="1"/>
</dbReference>
<proteinExistence type="predicted"/>
<comment type="caution">
    <text evidence="13">The sequence shown here is derived from an EMBL/GenBank/DDBJ whole genome shotgun (WGS) entry which is preliminary data.</text>
</comment>
<evidence type="ECO:0000313" key="14">
    <source>
        <dbReference type="Proteomes" id="UP000295765"/>
    </source>
</evidence>
<dbReference type="InterPro" id="IPR004358">
    <property type="entry name" value="Sig_transdc_His_kin-like_C"/>
</dbReference>
<dbReference type="AlphaFoldDB" id="A0A4R2LM10"/>
<accession>A0A4R2LM10</accession>
<dbReference type="InterPro" id="IPR003661">
    <property type="entry name" value="HisK_dim/P_dom"/>
</dbReference>
<dbReference type="InterPro" id="IPR003594">
    <property type="entry name" value="HATPase_dom"/>
</dbReference>
<dbReference type="CDD" id="cd00082">
    <property type="entry name" value="HisKA"/>
    <property type="match status" value="1"/>
</dbReference>
<dbReference type="SMART" id="SM00387">
    <property type="entry name" value="HATPase_c"/>
    <property type="match status" value="1"/>
</dbReference>
<evidence type="ECO:0000313" key="13">
    <source>
        <dbReference type="EMBL" id="TCO80475.1"/>
    </source>
</evidence>
<protein>
    <recommendedName>
        <fullName evidence="3">histidine kinase</fullName>
        <ecNumber evidence="3">2.7.13.3</ecNumber>
    </recommendedName>
</protein>
<dbReference type="InterPro" id="IPR050428">
    <property type="entry name" value="TCS_sensor_his_kinase"/>
</dbReference>
<keyword evidence="6" id="KW-0812">Transmembrane</keyword>
<dbReference type="EC" id="2.7.13.3" evidence="3"/>
<evidence type="ECO:0000256" key="7">
    <source>
        <dbReference type="ARBA" id="ARBA00022777"/>
    </source>
</evidence>
<dbReference type="Pfam" id="PF08521">
    <property type="entry name" value="2CSK_N"/>
    <property type="match status" value="1"/>
</dbReference>
<dbReference type="InterPro" id="IPR036097">
    <property type="entry name" value="HisK_dim/P_sf"/>
</dbReference>
<dbReference type="PANTHER" id="PTHR45436:SF1">
    <property type="entry name" value="SENSOR PROTEIN QSEC"/>
    <property type="match status" value="1"/>
</dbReference>
<evidence type="ECO:0000256" key="1">
    <source>
        <dbReference type="ARBA" id="ARBA00000085"/>
    </source>
</evidence>
<evidence type="ECO:0000256" key="5">
    <source>
        <dbReference type="ARBA" id="ARBA00022679"/>
    </source>
</evidence>
<keyword evidence="4" id="KW-0597">Phosphoprotein</keyword>
<dbReference type="Pfam" id="PF02518">
    <property type="entry name" value="HATPase_c"/>
    <property type="match status" value="1"/>
</dbReference>
<dbReference type="SMART" id="SM00388">
    <property type="entry name" value="HisKA"/>
    <property type="match status" value="1"/>
</dbReference>
<dbReference type="Pfam" id="PF00512">
    <property type="entry name" value="HisKA"/>
    <property type="match status" value="1"/>
</dbReference>
<evidence type="ECO:0000256" key="2">
    <source>
        <dbReference type="ARBA" id="ARBA00004370"/>
    </source>
</evidence>
<dbReference type="PANTHER" id="PTHR45436">
    <property type="entry name" value="SENSOR HISTIDINE KINASE YKOH"/>
    <property type="match status" value="1"/>
</dbReference>
<dbReference type="Proteomes" id="UP000295765">
    <property type="component" value="Unassembled WGS sequence"/>
</dbReference>
<sequence>MTPAEGGSRALGSLRGQLLRRLLLPLLLLWAISTISAYREAADAATLAYDRTLLASARVIAERLSGREGKVIVDLPWVALDTFMLDTSDRVYYRVSGIGGEFVSGYADFPPPPAGLRRSELYPALAGFYDGRYRGVELRIAALHQPVAEGGVQGMALVQVGETLQARQALARRILLSTVWRQGLLVLCGAVLIVLAVRGALSPLERIRRAVDTREPGDAGRFDEAGVHREVRPLVVALNAYTERLLALLASRRRFIADASHQLRTPLAVLKTQTQHALREDSPALWRETLCAVQRSVDQMTRLSNQLLSLARAESGAVAAGLGPRAAVDVVERARELCLERAPFAVGRRIDLALETPDTALDVDGDATLLHEMLANLLDNALRYVPAGSRVTLRVHAEAARVVIEVLDDGPGIAAEERERVFGRFYRVPGTQAEGSGLGLAIVRDIARSHGGEVTLGAGLDGRGLGARVELPRAGAGRGGGVSGQ</sequence>
<feature type="domain" description="Histidine kinase" evidence="11">
    <location>
        <begin position="258"/>
        <end position="475"/>
    </location>
</feature>
<feature type="domain" description="HAMP" evidence="12">
    <location>
        <begin position="198"/>
        <end position="250"/>
    </location>
</feature>
<keyword evidence="5" id="KW-0808">Transferase</keyword>
<evidence type="ECO:0000256" key="10">
    <source>
        <dbReference type="ARBA" id="ARBA00023136"/>
    </source>
</evidence>
<dbReference type="Gene3D" id="1.10.287.130">
    <property type="match status" value="1"/>
</dbReference>
<dbReference type="RefSeq" id="WP_132543618.1">
    <property type="nucleotide sequence ID" value="NZ_SLWY01000014.1"/>
</dbReference>
<name>A0A4R2LM10_9GAMM</name>
<comment type="subcellular location">
    <subcellularLocation>
        <location evidence="2">Membrane</location>
    </subcellularLocation>
</comment>
<evidence type="ECO:0000256" key="8">
    <source>
        <dbReference type="ARBA" id="ARBA00022989"/>
    </source>
</evidence>
<dbReference type="SUPFAM" id="SSF55874">
    <property type="entry name" value="ATPase domain of HSP90 chaperone/DNA topoisomerase II/histidine kinase"/>
    <property type="match status" value="1"/>
</dbReference>
<keyword evidence="14" id="KW-1185">Reference proteome</keyword>
<comment type="catalytic activity">
    <reaction evidence="1">
        <text>ATP + protein L-histidine = ADP + protein N-phospho-L-histidine.</text>
        <dbReference type="EC" id="2.7.13.3"/>
    </reaction>
</comment>
<evidence type="ECO:0000256" key="6">
    <source>
        <dbReference type="ARBA" id="ARBA00022692"/>
    </source>
</evidence>
<evidence type="ECO:0000256" key="4">
    <source>
        <dbReference type="ARBA" id="ARBA00022553"/>
    </source>
</evidence>
<dbReference type="PROSITE" id="PS50885">
    <property type="entry name" value="HAMP"/>
    <property type="match status" value="1"/>
</dbReference>
<dbReference type="InterPro" id="IPR003660">
    <property type="entry name" value="HAMP_dom"/>
</dbReference>
<keyword evidence="7 13" id="KW-0418">Kinase</keyword>
<dbReference type="PRINTS" id="PR00344">
    <property type="entry name" value="BCTRLSENSOR"/>
</dbReference>
<gene>
    <name evidence="13" type="ORF">EV699_114120</name>
</gene>
<dbReference type="InterPro" id="IPR013727">
    <property type="entry name" value="2CSK_N"/>
</dbReference>
<dbReference type="InterPro" id="IPR036890">
    <property type="entry name" value="HATPase_C_sf"/>
</dbReference>
<keyword evidence="8" id="KW-1133">Transmembrane helix</keyword>
<dbReference type="PROSITE" id="PS50109">
    <property type="entry name" value="HIS_KIN"/>
    <property type="match status" value="1"/>
</dbReference>
<dbReference type="SUPFAM" id="SSF47384">
    <property type="entry name" value="Homodimeric domain of signal transducing histidine kinase"/>
    <property type="match status" value="1"/>
</dbReference>
<evidence type="ECO:0000256" key="9">
    <source>
        <dbReference type="ARBA" id="ARBA00023012"/>
    </source>
</evidence>
<keyword evidence="9" id="KW-0902">Two-component regulatory system</keyword>
<dbReference type="InterPro" id="IPR005467">
    <property type="entry name" value="His_kinase_dom"/>
</dbReference>
<evidence type="ECO:0000256" key="3">
    <source>
        <dbReference type="ARBA" id="ARBA00012438"/>
    </source>
</evidence>
<dbReference type="GO" id="GO:0005886">
    <property type="term" value="C:plasma membrane"/>
    <property type="evidence" value="ECO:0007669"/>
    <property type="project" value="TreeGrafter"/>
</dbReference>
<dbReference type="GO" id="GO:0000155">
    <property type="term" value="F:phosphorelay sensor kinase activity"/>
    <property type="evidence" value="ECO:0007669"/>
    <property type="project" value="InterPro"/>
</dbReference>
<evidence type="ECO:0000259" key="11">
    <source>
        <dbReference type="PROSITE" id="PS50109"/>
    </source>
</evidence>
<dbReference type="EMBL" id="SLWY01000014">
    <property type="protein sequence ID" value="TCO80475.1"/>
    <property type="molecule type" value="Genomic_DNA"/>
</dbReference>
<evidence type="ECO:0000259" key="12">
    <source>
        <dbReference type="PROSITE" id="PS50885"/>
    </source>
</evidence>
<keyword evidence="10" id="KW-0472">Membrane</keyword>
<reference evidence="13 14" key="1">
    <citation type="submission" date="2019-03" db="EMBL/GenBank/DDBJ databases">
        <title>Genomic Encyclopedia of Type Strains, Phase IV (KMG-IV): sequencing the most valuable type-strain genomes for metagenomic binning, comparative biology and taxonomic classification.</title>
        <authorList>
            <person name="Goeker M."/>
        </authorList>
    </citation>
    <scope>NUCLEOTIDE SEQUENCE [LARGE SCALE GENOMIC DNA]</scope>
    <source>
        <strain evidence="13 14">DSM 25287</strain>
    </source>
</reference>